<feature type="region of interest" description="Disordered" evidence="10">
    <location>
        <begin position="545"/>
        <end position="606"/>
    </location>
</feature>
<evidence type="ECO:0000256" key="10">
    <source>
        <dbReference type="SAM" id="MobiDB-lite"/>
    </source>
</evidence>
<evidence type="ECO:0000256" key="7">
    <source>
        <dbReference type="ARBA" id="ARBA00023054"/>
    </source>
</evidence>
<dbReference type="GO" id="GO:0036064">
    <property type="term" value="C:ciliary basal body"/>
    <property type="evidence" value="ECO:0007669"/>
    <property type="project" value="TreeGrafter"/>
</dbReference>
<name>A0A9W8A6J6_9FUNG</name>
<dbReference type="EMBL" id="JANBPT010000287">
    <property type="protein sequence ID" value="KAJ1924204.1"/>
    <property type="molecule type" value="Genomic_DNA"/>
</dbReference>
<dbReference type="OrthoDB" id="312015at2759"/>
<keyword evidence="7 9" id="KW-0175">Coiled coil</keyword>
<evidence type="ECO:0000313" key="11">
    <source>
        <dbReference type="EMBL" id="KAJ1924204.1"/>
    </source>
</evidence>
<evidence type="ECO:0000256" key="3">
    <source>
        <dbReference type="ARBA" id="ARBA00009291"/>
    </source>
</evidence>
<accession>A0A9W8A6J6</accession>
<evidence type="ECO:0008006" key="13">
    <source>
        <dbReference type="Google" id="ProtNLM"/>
    </source>
</evidence>
<evidence type="ECO:0000256" key="1">
    <source>
        <dbReference type="ARBA" id="ARBA00004282"/>
    </source>
</evidence>
<keyword evidence="6" id="KW-0965">Cell junction</keyword>
<dbReference type="Proteomes" id="UP001150569">
    <property type="component" value="Unassembled WGS sequence"/>
</dbReference>
<proteinExistence type="inferred from homology"/>
<dbReference type="PANTHER" id="PTHR46507:SF4">
    <property type="entry name" value="SSX FAMILY MEMBER 2 INTERACTING PROTEIN"/>
    <property type="match status" value="1"/>
</dbReference>
<keyword evidence="4" id="KW-0963">Cytoplasm</keyword>
<dbReference type="InterPro" id="IPR052300">
    <property type="entry name" value="Adhesion_Centrosome_assoc"/>
</dbReference>
<dbReference type="InterPro" id="IPR021622">
    <property type="entry name" value="Afadin/alpha-actinin-bd"/>
</dbReference>
<organism evidence="11 12">
    <name type="scientific">Tieghemiomyces parasiticus</name>
    <dbReference type="NCBI Taxonomy" id="78921"/>
    <lineage>
        <taxon>Eukaryota</taxon>
        <taxon>Fungi</taxon>
        <taxon>Fungi incertae sedis</taxon>
        <taxon>Zoopagomycota</taxon>
        <taxon>Kickxellomycotina</taxon>
        <taxon>Dimargaritomycetes</taxon>
        <taxon>Dimargaritales</taxon>
        <taxon>Dimargaritaceae</taxon>
        <taxon>Tieghemiomyces</taxon>
    </lineage>
</organism>
<dbReference type="GO" id="GO:0035735">
    <property type="term" value="P:intraciliary transport involved in cilium assembly"/>
    <property type="evidence" value="ECO:0007669"/>
    <property type="project" value="TreeGrafter"/>
</dbReference>
<dbReference type="AlphaFoldDB" id="A0A9W8A6J6"/>
<dbReference type="PANTHER" id="PTHR46507">
    <property type="entry name" value="AFADIN- AND ALPHA-ACTININ-BINDING PROTEIN"/>
    <property type="match status" value="1"/>
</dbReference>
<keyword evidence="5" id="KW-0130">Cell adhesion</keyword>
<evidence type="ECO:0000256" key="6">
    <source>
        <dbReference type="ARBA" id="ARBA00022949"/>
    </source>
</evidence>
<feature type="coiled-coil region" evidence="9">
    <location>
        <begin position="136"/>
        <end position="199"/>
    </location>
</feature>
<keyword evidence="12" id="KW-1185">Reference proteome</keyword>
<feature type="coiled-coil region" evidence="9">
    <location>
        <begin position="25"/>
        <end position="105"/>
    </location>
</feature>
<dbReference type="Pfam" id="PF11559">
    <property type="entry name" value="ADIP"/>
    <property type="match status" value="1"/>
</dbReference>
<sequence>MEYREDIDDKFRRLTSEQETLLHNLNKLRGELETSDRNLDTTKSKLSVSETVLKDVNEKHRNTKEELKTAKNSLQYSRSQYAHELRKREQDNIKLKEKMQRMAAEKYKANKTGFQLLNPITKDKAHLGHDRMTKDKELVEIVLANYEDRERELLEENEQLRQSLYDLYATITELLHARVEEAEEDNMNASQAVNDAGSDGGQSPRRYREKIILPFEMVKQRLQSDMHQLVTDLKDDWRALHTQTLPQAADTEALYAKDREITTLTTEVDTLRQKVTGYKEVISEQARVIQLATNPAAPSRRDSGIHRLGIEEIDPDRLEREREALERQQSELDEERRKFTEAAILLGKEREELRREREALQLDKESQQTHAVLRNMPSTPHYLKDLNLDESTPELLMKIQRLQLAGNNGAEGRDAWPRGINYDQLPNNGADEDRGNDADEPFTRRAVETTAGRGRRVSINETPLRSRSRASTHTPPPKSPLGGSYSRATGPTLSTAHRRVGRRPSSAVFASPEEDPHQTAGSGSLGRKVSVRTPAEVRRAMERGPCNKASCSSHQHHKPSLAVSRGRRPSAEPTPPTSPASDPHGSGGLSPATPSMGTRARALSRH</sequence>
<comment type="similarity">
    <text evidence="3">Belongs to the ADIP family.</text>
</comment>
<protein>
    <recommendedName>
        <fullName evidence="13">Afadin and alpha-actinin-binding-domain-containing protein</fullName>
    </recommendedName>
</protein>
<feature type="region of interest" description="Disordered" evidence="10">
    <location>
        <begin position="410"/>
        <end position="531"/>
    </location>
</feature>
<gene>
    <name evidence="11" type="ORF">IWQ60_005374</name>
</gene>
<dbReference type="GO" id="GO:0007155">
    <property type="term" value="P:cell adhesion"/>
    <property type="evidence" value="ECO:0007669"/>
    <property type="project" value="UniProtKB-KW"/>
</dbReference>
<reference evidence="11" key="1">
    <citation type="submission" date="2022-07" db="EMBL/GenBank/DDBJ databases">
        <title>Phylogenomic reconstructions and comparative analyses of Kickxellomycotina fungi.</title>
        <authorList>
            <person name="Reynolds N.K."/>
            <person name="Stajich J.E."/>
            <person name="Barry K."/>
            <person name="Grigoriev I.V."/>
            <person name="Crous P."/>
            <person name="Smith M.E."/>
        </authorList>
    </citation>
    <scope>NUCLEOTIDE SEQUENCE</scope>
    <source>
        <strain evidence="11">RSA 861</strain>
    </source>
</reference>
<feature type="compositionally biased region" description="Basic and acidic residues" evidence="10">
    <location>
        <begin position="431"/>
        <end position="447"/>
    </location>
</feature>
<comment type="subcellular location">
    <subcellularLocation>
        <location evidence="1">Cell junction</location>
    </subcellularLocation>
    <subcellularLocation>
        <location evidence="2">Cytoplasm</location>
        <location evidence="2">Cytoskeleton</location>
        <location evidence="2">Microtubule organizing center</location>
        <location evidence="2">Centrosome</location>
    </subcellularLocation>
</comment>
<feature type="compositionally biased region" description="Polar residues" evidence="10">
    <location>
        <begin position="459"/>
        <end position="473"/>
    </location>
</feature>
<evidence type="ECO:0000256" key="9">
    <source>
        <dbReference type="SAM" id="Coils"/>
    </source>
</evidence>
<evidence type="ECO:0000256" key="2">
    <source>
        <dbReference type="ARBA" id="ARBA00004300"/>
    </source>
</evidence>
<feature type="coiled-coil region" evidence="9">
    <location>
        <begin position="315"/>
        <end position="370"/>
    </location>
</feature>
<evidence type="ECO:0000256" key="5">
    <source>
        <dbReference type="ARBA" id="ARBA00022889"/>
    </source>
</evidence>
<feature type="compositionally biased region" description="Polar residues" evidence="10">
    <location>
        <begin position="486"/>
        <end position="495"/>
    </location>
</feature>
<comment type="caution">
    <text evidence="11">The sequence shown here is derived from an EMBL/GenBank/DDBJ whole genome shotgun (WGS) entry which is preliminary data.</text>
</comment>
<evidence type="ECO:0000256" key="4">
    <source>
        <dbReference type="ARBA" id="ARBA00022490"/>
    </source>
</evidence>
<keyword evidence="8" id="KW-0206">Cytoskeleton</keyword>
<evidence type="ECO:0000256" key="8">
    <source>
        <dbReference type="ARBA" id="ARBA00023212"/>
    </source>
</evidence>
<evidence type="ECO:0000313" key="12">
    <source>
        <dbReference type="Proteomes" id="UP001150569"/>
    </source>
</evidence>